<evidence type="ECO:0000256" key="1">
    <source>
        <dbReference type="SAM" id="MobiDB-lite"/>
    </source>
</evidence>
<evidence type="ECO:0000313" key="4">
    <source>
        <dbReference type="Proteomes" id="UP000199170"/>
    </source>
</evidence>
<feature type="region of interest" description="Disordered" evidence="1">
    <location>
        <begin position="28"/>
        <end position="55"/>
    </location>
</feature>
<dbReference type="EMBL" id="FNPB01000004">
    <property type="protein sequence ID" value="SDX92337.1"/>
    <property type="molecule type" value="Genomic_DNA"/>
</dbReference>
<protein>
    <recommendedName>
        <fullName evidence="2">DUF4397 domain-containing protein</fullName>
    </recommendedName>
</protein>
<dbReference type="PROSITE" id="PS51257">
    <property type="entry name" value="PROKAR_LIPOPROTEIN"/>
    <property type="match status" value="1"/>
</dbReference>
<evidence type="ECO:0000313" key="3">
    <source>
        <dbReference type="EMBL" id="SDX92337.1"/>
    </source>
</evidence>
<proteinExistence type="predicted"/>
<gene>
    <name evidence="3" type="ORF">SAMN04487946_10468</name>
</gene>
<reference evidence="4" key="1">
    <citation type="submission" date="2016-10" db="EMBL/GenBank/DDBJ databases">
        <authorList>
            <person name="Varghese N."/>
            <person name="Submissions S."/>
        </authorList>
    </citation>
    <scope>NUCLEOTIDE SEQUENCE [LARGE SCALE GENOMIC DNA]</scope>
    <source>
        <strain evidence="4">CGMCC 1.10118</strain>
    </source>
</reference>
<dbReference type="AlphaFoldDB" id="A0A1H3FNF9"/>
<feature type="domain" description="DUF4397" evidence="2">
    <location>
        <begin position="62"/>
        <end position="182"/>
    </location>
</feature>
<name>A0A1H3FNF9_9EURY</name>
<dbReference type="STRING" id="660517.SAMN04487946_10468"/>
<dbReference type="InterPro" id="IPR025510">
    <property type="entry name" value="DUF4397"/>
</dbReference>
<dbReference type="Proteomes" id="UP000199170">
    <property type="component" value="Unassembled WGS sequence"/>
</dbReference>
<dbReference type="OrthoDB" id="187327at2157"/>
<dbReference type="Pfam" id="PF14344">
    <property type="entry name" value="DUF4397"/>
    <property type="match status" value="2"/>
</dbReference>
<accession>A0A1H3FNF9</accession>
<feature type="compositionally biased region" description="Low complexity" evidence="1">
    <location>
        <begin position="35"/>
        <end position="55"/>
    </location>
</feature>
<sequence length="485" mass="49290">MSRDSSSTSRRRVLLGIGTGVMAGLAGCGSGGGNTETATETATPTATPTPTETATETPMGTAAVRIAHLSPNAPNVDVYVDDSAVLEDVAFGAVSDYLDVPAGERQVEITPAGSPETAVFSGAVSVAAEASYTVAAIGEVGDDADQAFEPLILEDDNAAPGGDTARIRLVHASPDAPAVDVTVASSGDALYDGVAYGESGTVEVPAGTYTLQIRGDTESNDGDVVAEFDVDLAGGQAYTGFAAGYLSPDDEPADAQFDLFLSQDTGGMSDDGMDEDPASVRVSHLSPNAPNVDVYVDDSVVLEDVAFGVTSSYLDVPAGTRTVAITAAGDPDTSVFEGEVTVESGQPYTVAAIGEIGDEADQAFEPLILEDDTATPGDDTARLRVVHASPDAPAVDVTVAAGDLLFDGVAYSESGTVEVPGGDYTVQIRGDTESNDGDVVAEFDVSLNGSAVYTAFAAGYLSPDDEPADTQFDLLVAQDASGGMM</sequence>
<evidence type="ECO:0000259" key="2">
    <source>
        <dbReference type="Pfam" id="PF14344"/>
    </source>
</evidence>
<dbReference type="PROSITE" id="PS51318">
    <property type="entry name" value="TAT"/>
    <property type="match status" value="1"/>
</dbReference>
<dbReference type="InterPro" id="IPR006311">
    <property type="entry name" value="TAT_signal"/>
</dbReference>
<organism evidence="3 4">
    <name type="scientific">Halobellus clavatus</name>
    <dbReference type="NCBI Taxonomy" id="660517"/>
    <lineage>
        <taxon>Archaea</taxon>
        <taxon>Methanobacteriati</taxon>
        <taxon>Methanobacteriota</taxon>
        <taxon>Stenosarchaea group</taxon>
        <taxon>Halobacteria</taxon>
        <taxon>Halobacteriales</taxon>
        <taxon>Haloferacaceae</taxon>
        <taxon>Halobellus</taxon>
    </lineage>
</organism>
<dbReference type="RefSeq" id="WP_089766650.1">
    <property type="nucleotide sequence ID" value="NZ_FNPB01000004.1"/>
</dbReference>
<keyword evidence="4" id="KW-1185">Reference proteome</keyword>
<feature type="domain" description="DUF4397" evidence="2">
    <location>
        <begin position="278"/>
        <end position="398"/>
    </location>
</feature>